<evidence type="ECO:0000313" key="3">
    <source>
        <dbReference type="Proteomes" id="UP000051952"/>
    </source>
</evidence>
<feature type="transmembrane region" description="Helical" evidence="1">
    <location>
        <begin position="157"/>
        <end position="176"/>
    </location>
</feature>
<evidence type="ECO:0000256" key="1">
    <source>
        <dbReference type="SAM" id="Phobius"/>
    </source>
</evidence>
<gene>
    <name evidence="2" type="ORF">BSAL_90760</name>
</gene>
<dbReference type="Proteomes" id="UP000051952">
    <property type="component" value="Unassembled WGS sequence"/>
</dbReference>
<dbReference type="EMBL" id="CYKH01001196">
    <property type="protein sequence ID" value="CUG85798.1"/>
    <property type="molecule type" value="Genomic_DNA"/>
</dbReference>
<name>A0A0S4J399_BODSA</name>
<keyword evidence="1 2" id="KW-0812">Transmembrane</keyword>
<accession>A0A0S4J399</accession>
<protein>
    <submittedName>
        <fullName evidence="2">Transmembrane protein, putative</fullName>
    </submittedName>
</protein>
<proteinExistence type="predicted"/>
<keyword evidence="3" id="KW-1185">Reference proteome</keyword>
<feature type="transmembrane region" description="Helical" evidence="1">
    <location>
        <begin position="182"/>
        <end position="201"/>
    </location>
</feature>
<keyword evidence="1" id="KW-1133">Transmembrane helix</keyword>
<dbReference type="VEuPathDB" id="TriTrypDB:BSAL_90760"/>
<sequence length="397" mass="44421">MTPPNSRPSLDRYGMEFGCNVLRLECTLPSFSWLLPPQLLPMMDRRSAMTAFVALPRPPSSPLLNQRMKWRPQWKRLQVLGGAVWVRLRVIGQHPNVIKLRFSVFGRSDIVTASPRLGYFLSRLPHCVVPCGRWLPAERAATHGRARSAVIGGQEWLSEYAVVFAVAMNFVGGLPLPATECGIVFGVACLIPFAGIVAMVWTRPCRVRLTTWLNVLQYVLTFMTMLLTSLLRAGTTRLLATALSSLALALSFVTLSKFVSSIVAELWESRMTTSSHFDVATNAATTTTRQMFDRFFLEQNHQQKTTLHNASPPRGGADPAPCFSAPPTYQFKQLSQDQLKYPTPLCDQYLIFVVTSTRTFDCIKRVGWNFQDLCHTVHCSQLSPFVSSLSLICLIFS</sequence>
<reference evidence="3" key="1">
    <citation type="submission" date="2015-09" db="EMBL/GenBank/DDBJ databases">
        <authorList>
            <consortium name="Pathogen Informatics"/>
        </authorList>
    </citation>
    <scope>NUCLEOTIDE SEQUENCE [LARGE SCALE GENOMIC DNA]</scope>
    <source>
        <strain evidence="3">Lake Konstanz</strain>
    </source>
</reference>
<evidence type="ECO:0000313" key="2">
    <source>
        <dbReference type="EMBL" id="CUG85798.1"/>
    </source>
</evidence>
<feature type="transmembrane region" description="Helical" evidence="1">
    <location>
        <begin position="246"/>
        <end position="267"/>
    </location>
</feature>
<keyword evidence="1" id="KW-0472">Membrane</keyword>
<organism evidence="2 3">
    <name type="scientific">Bodo saltans</name>
    <name type="common">Flagellated protozoan</name>
    <dbReference type="NCBI Taxonomy" id="75058"/>
    <lineage>
        <taxon>Eukaryota</taxon>
        <taxon>Discoba</taxon>
        <taxon>Euglenozoa</taxon>
        <taxon>Kinetoplastea</taxon>
        <taxon>Metakinetoplastina</taxon>
        <taxon>Eubodonida</taxon>
        <taxon>Bodonidae</taxon>
        <taxon>Bodo</taxon>
    </lineage>
</organism>
<feature type="transmembrane region" description="Helical" evidence="1">
    <location>
        <begin position="213"/>
        <end position="234"/>
    </location>
</feature>
<dbReference type="AlphaFoldDB" id="A0A0S4J399"/>